<proteinExistence type="predicted"/>
<evidence type="ECO:0000313" key="1">
    <source>
        <dbReference type="EMBL" id="KAJ5115729.1"/>
    </source>
</evidence>
<protein>
    <submittedName>
        <fullName evidence="1">Uncharacterized protein</fullName>
    </submittedName>
</protein>
<dbReference type="EMBL" id="JAPQKH010000001">
    <property type="protein sequence ID" value="KAJ5115729.1"/>
    <property type="molecule type" value="Genomic_DNA"/>
</dbReference>
<comment type="caution">
    <text evidence="1">The sequence shown here is derived from an EMBL/GenBank/DDBJ whole genome shotgun (WGS) entry which is preliminary data.</text>
</comment>
<sequence>MAEALELSPDMKGRSTKGSIFFEVSDIYLCLMNSYGLTALKTAAARINVYADNTTGACD</sequence>
<reference evidence="1" key="1">
    <citation type="submission" date="2022-11" db="EMBL/GenBank/DDBJ databases">
        <authorList>
            <person name="Petersen C."/>
        </authorList>
    </citation>
    <scope>NUCLEOTIDE SEQUENCE</scope>
    <source>
        <strain evidence="1">IBT 30069</strain>
    </source>
</reference>
<dbReference type="Proteomes" id="UP001149165">
    <property type="component" value="Unassembled WGS sequence"/>
</dbReference>
<keyword evidence="2" id="KW-1185">Reference proteome</keyword>
<organism evidence="1 2">
    <name type="scientific">Penicillium angulare</name>
    <dbReference type="NCBI Taxonomy" id="116970"/>
    <lineage>
        <taxon>Eukaryota</taxon>
        <taxon>Fungi</taxon>
        <taxon>Dikarya</taxon>
        <taxon>Ascomycota</taxon>
        <taxon>Pezizomycotina</taxon>
        <taxon>Eurotiomycetes</taxon>
        <taxon>Eurotiomycetidae</taxon>
        <taxon>Eurotiales</taxon>
        <taxon>Aspergillaceae</taxon>
        <taxon>Penicillium</taxon>
    </lineage>
</organism>
<accession>A0A9W9KRW6</accession>
<gene>
    <name evidence="1" type="ORF">N7456_000077</name>
</gene>
<name>A0A9W9KRW6_9EURO</name>
<dbReference type="AlphaFoldDB" id="A0A9W9KRW6"/>
<evidence type="ECO:0000313" key="2">
    <source>
        <dbReference type="Proteomes" id="UP001149165"/>
    </source>
</evidence>
<reference evidence="1" key="2">
    <citation type="journal article" date="2023" name="IMA Fungus">
        <title>Comparative genomic study of the Penicillium genus elucidates a diverse pangenome and 15 lateral gene transfer events.</title>
        <authorList>
            <person name="Petersen C."/>
            <person name="Sorensen T."/>
            <person name="Nielsen M.R."/>
            <person name="Sondergaard T.E."/>
            <person name="Sorensen J.L."/>
            <person name="Fitzpatrick D.A."/>
            <person name="Frisvad J.C."/>
            <person name="Nielsen K.L."/>
        </authorList>
    </citation>
    <scope>NUCLEOTIDE SEQUENCE</scope>
    <source>
        <strain evidence="1">IBT 30069</strain>
    </source>
</reference>